<keyword evidence="3 9" id="KW-0489">Methyltransferase</keyword>
<feature type="binding site" evidence="9">
    <location>
        <position position="110"/>
    </location>
    <ligand>
        <name>S-adenosyl-L-methionine</name>
        <dbReference type="ChEBI" id="CHEBI:59789"/>
    </ligand>
</feature>
<dbReference type="HAMAP" id="MF_01057">
    <property type="entry name" value="tRNA_methyltr_TrmB"/>
    <property type="match status" value="1"/>
</dbReference>
<evidence type="ECO:0000256" key="4">
    <source>
        <dbReference type="ARBA" id="ARBA00022679"/>
    </source>
</evidence>
<evidence type="ECO:0000256" key="6">
    <source>
        <dbReference type="ARBA" id="ARBA00022694"/>
    </source>
</evidence>
<dbReference type="Gene3D" id="3.40.50.150">
    <property type="entry name" value="Vaccinia Virus protein VP39"/>
    <property type="match status" value="1"/>
</dbReference>
<keyword evidence="5 9" id="KW-0949">S-adenosyl-L-methionine</keyword>
<feature type="binding site" evidence="9">
    <location>
        <position position="221"/>
    </location>
    <ligand>
        <name>substrate</name>
    </ligand>
</feature>
<dbReference type="UniPathway" id="UPA00989"/>
<comment type="similarity">
    <text evidence="8 9">Belongs to the class I-like SAM-binding methyltransferase superfamily. TrmB family.</text>
</comment>
<dbReference type="SUPFAM" id="SSF53335">
    <property type="entry name" value="S-adenosyl-L-methionine-dependent methyltransferases"/>
    <property type="match status" value="1"/>
</dbReference>
<dbReference type="InterPro" id="IPR003358">
    <property type="entry name" value="tRNA_(Gua-N-7)_MeTrfase_Trmb"/>
</dbReference>
<name>A0A238H865_9BURK</name>
<dbReference type="GO" id="GO:0043527">
    <property type="term" value="C:tRNA methyltransferase complex"/>
    <property type="evidence" value="ECO:0007669"/>
    <property type="project" value="TreeGrafter"/>
</dbReference>
<comment type="catalytic activity">
    <reaction evidence="1 9">
        <text>guanosine(46) in tRNA + S-adenosyl-L-methionine = N(7)-methylguanosine(46) in tRNA + S-adenosyl-L-homocysteine</text>
        <dbReference type="Rhea" id="RHEA:42708"/>
        <dbReference type="Rhea" id="RHEA-COMP:10188"/>
        <dbReference type="Rhea" id="RHEA-COMP:10189"/>
        <dbReference type="ChEBI" id="CHEBI:57856"/>
        <dbReference type="ChEBI" id="CHEBI:59789"/>
        <dbReference type="ChEBI" id="CHEBI:74269"/>
        <dbReference type="ChEBI" id="CHEBI:74480"/>
        <dbReference type="EC" id="2.1.1.33"/>
    </reaction>
</comment>
<protein>
    <recommendedName>
        <fullName evidence="9">tRNA (guanine-N(7)-)-methyltransferase</fullName>
        <ecNumber evidence="9">2.1.1.33</ecNumber>
    </recommendedName>
    <alternativeName>
        <fullName evidence="9">tRNA (guanine(46)-N(7))-methyltransferase</fullName>
    </alternativeName>
    <alternativeName>
        <fullName evidence="9">tRNA(m7G46)-methyltransferase</fullName>
    </alternativeName>
</protein>
<feature type="binding site" evidence="9">
    <location>
        <begin position="256"/>
        <end position="259"/>
    </location>
    <ligand>
        <name>substrate</name>
    </ligand>
</feature>
<dbReference type="FunFam" id="3.40.50.150:FF:000035">
    <property type="entry name" value="tRNA (guanine-N(7)-)-methyltransferase"/>
    <property type="match status" value="1"/>
</dbReference>
<evidence type="ECO:0000313" key="11">
    <source>
        <dbReference type="Proteomes" id="UP000198460"/>
    </source>
</evidence>
<evidence type="ECO:0000313" key="10">
    <source>
        <dbReference type="EMBL" id="SMG01273.1"/>
    </source>
</evidence>
<comment type="function">
    <text evidence="2 9">Catalyzes the formation of N(7)-methylguanine at position 46 (m7G46) in tRNA.</text>
</comment>
<dbReference type="NCBIfam" id="TIGR00091">
    <property type="entry name" value="tRNA (guanosine(46)-N7)-methyltransferase TrmB"/>
    <property type="match status" value="1"/>
</dbReference>
<dbReference type="InterPro" id="IPR055361">
    <property type="entry name" value="tRNA_methyltr_TrmB_bact"/>
</dbReference>
<evidence type="ECO:0000256" key="5">
    <source>
        <dbReference type="ARBA" id="ARBA00022691"/>
    </source>
</evidence>
<dbReference type="GO" id="GO:0008176">
    <property type="term" value="F:tRNA (guanine(46)-N7)-methyltransferase activity"/>
    <property type="evidence" value="ECO:0007669"/>
    <property type="project" value="UniProtKB-UniRule"/>
</dbReference>
<keyword evidence="6 9" id="KW-0819">tRNA processing</keyword>
<proteinExistence type="inferred from homology"/>
<dbReference type="Proteomes" id="UP000198460">
    <property type="component" value="Unassembled WGS sequence"/>
</dbReference>
<gene>
    <name evidence="9" type="primary">trmB</name>
    <name evidence="10" type="ORF">BSIN_0489</name>
</gene>
<comment type="pathway">
    <text evidence="7 9">tRNA modification; N(7)-methylguanine-tRNA biosynthesis.</text>
</comment>
<dbReference type="Pfam" id="PF02390">
    <property type="entry name" value="Methyltransf_4"/>
    <property type="match status" value="1"/>
</dbReference>
<feature type="binding site" evidence="9">
    <location>
        <position position="162"/>
    </location>
    <ligand>
        <name>S-adenosyl-L-methionine</name>
        <dbReference type="ChEBI" id="CHEBI:59789"/>
    </ligand>
</feature>
<feature type="binding site" evidence="9">
    <location>
        <position position="135"/>
    </location>
    <ligand>
        <name>S-adenosyl-L-methionine</name>
        <dbReference type="ChEBI" id="CHEBI:59789"/>
    </ligand>
</feature>
<feature type="binding site" evidence="9">
    <location>
        <position position="189"/>
    </location>
    <ligand>
        <name>substrate</name>
    </ligand>
</feature>
<dbReference type="PANTHER" id="PTHR23417">
    <property type="entry name" value="3-DEOXY-D-MANNO-OCTULOSONIC-ACID TRANSFERASE/TRNA GUANINE-N 7 - -METHYLTRANSFERASE"/>
    <property type="match status" value="1"/>
</dbReference>
<keyword evidence="4 9" id="KW-0808">Transferase</keyword>
<dbReference type="PROSITE" id="PS51625">
    <property type="entry name" value="SAM_MT_TRMB"/>
    <property type="match status" value="1"/>
</dbReference>
<reference evidence="10 11" key="1">
    <citation type="submission" date="2017-04" db="EMBL/GenBank/DDBJ databases">
        <authorList>
            <person name="Afonso C.L."/>
            <person name="Miller P.J."/>
            <person name="Scott M.A."/>
            <person name="Spackman E."/>
            <person name="Goraichik I."/>
            <person name="Dimitrov K.M."/>
            <person name="Suarez D.L."/>
            <person name="Swayne D.E."/>
        </authorList>
    </citation>
    <scope>NUCLEOTIDE SEQUENCE [LARGE SCALE GENOMIC DNA]</scope>
    <source>
        <strain evidence="10">LMG 28154</strain>
    </source>
</reference>
<evidence type="ECO:0000256" key="1">
    <source>
        <dbReference type="ARBA" id="ARBA00000142"/>
    </source>
</evidence>
<feature type="binding site" evidence="9">
    <location>
        <position position="185"/>
    </location>
    <ligand>
        <name>S-adenosyl-L-methionine</name>
        <dbReference type="ChEBI" id="CHEBI:59789"/>
    </ligand>
</feature>
<dbReference type="AlphaFoldDB" id="A0A238H865"/>
<dbReference type="CDD" id="cd02440">
    <property type="entry name" value="AdoMet_MTases"/>
    <property type="match status" value="1"/>
</dbReference>
<evidence type="ECO:0000256" key="8">
    <source>
        <dbReference type="ARBA" id="ARBA00060767"/>
    </source>
</evidence>
<dbReference type="PANTHER" id="PTHR23417:SF14">
    <property type="entry name" value="PENTACOTRIPEPTIDE-REPEAT REGION OF PRORP DOMAIN-CONTAINING PROTEIN"/>
    <property type="match status" value="1"/>
</dbReference>
<accession>A0A238H865</accession>
<evidence type="ECO:0000256" key="3">
    <source>
        <dbReference type="ARBA" id="ARBA00022603"/>
    </source>
</evidence>
<sequence length="279" mass="31071">MYFRTPAQTGPAARFAFTATMIHDDPIPPGTPHDDANDIAPDAAAATPAADADNPLRLRRIRSFVTRAGRVSTGQRRALDELGPRFVVPYANAQPDWDAIFGRRAPRVLEIGFGMGASTAEIARLRANEDFIGVEVHEPGVGALLKLIGEQQLANIRIVQHDAVEVLEQMIAPESLDGVHIFFPDPWHKARHHKRRLIQPPFVARLATRLKPGAYLHCATDWQNYAEQMLDVLSADPSLDNTADGYAPRPDYRPVTKFERRGLRLGHGVWDLVFKKRGR</sequence>
<dbReference type="EC" id="2.1.1.33" evidence="9"/>
<dbReference type="EMBL" id="FXAN01000072">
    <property type="protein sequence ID" value="SMG01273.1"/>
    <property type="molecule type" value="Genomic_DNA"/>
</dbReference>
<dbReference type="InterPro" id="IPR029063">
    <property type="entry name" value="SAM-dependent_MTases_sf"/>
</dbReference>
<evidence type="ECO:0000256" key="9">
    <source>
        <dbReference type="HAMAP-Rule" id="MF_01057"/>
    </source>
</evidence>
<comment type="caution">
    <text evidence="9">Lacks conserved residue(s) required for the propagation of feature annotation.</text>
</comment>
<organism evidence="10 11">
    <name type="scientific">Burkholderia singularis</name>
    <dbReference type="NCBI Taxonomy" id="1503053"/>
    <lineage>
        <taxon>Bacteria</taxon>
        <taxon>Pseudomonadati</taxon>
        <taxon>Pseudomonadota</taxon>
        <taxon>Betaproteobacteria</taxon>
        <taxon>Burkholderiales</taxon>
        <taxon>Burkholderiaceae</taxon>
        <taxon>Burkholderia</taxon>
        <taxon>pseudomallei group</taxon>
    </lineage>
</organism>
<evidence type="ECO:0000256" key="7">
    <source>
        <dbReference type="ARBA" id="ARBA00060552"/>
    </source>
</evidence>
<evidence type="ECO:0000256" key="2">
    <source>
        <dbReference type="ARBA" id="ARBA00003015"/>
    </source>
</evidence>